<dbReference type="InterPro" id="IPR036964">
    <property type="entry name" value="RASGEF_cat_dom_sf"/>
</dbReference>
<dbReference type="InterPro" id="IPR001895">
    <property type="entry name" value="RASGEF_cat_dom"/>
</dbReference>
<evidence type="ECO:0000256" key="3">
    <source>
        <dbReference type="SAM" id="MobiDB-lite"/>
    </source>
</evidence>
<dbReference type="PANTHER" id="PTHR23113">
    <property type="entry name" value="GUANINE NUCLEOTIDE EXCHANGE FACTOR"/>
    <property type="match status" value="1"/>
</dbReference>
<dbReference type="PROSITE" id="PS50212">
    <property type="entry name" value="RASGEF_NTER"/>
    <property type="match status" value="1"/>
</dbReference>
<feature type="domain" description="N-terminal Ras-GEF" evidence="5">
    <location>
        <begin position="717"/>
        <end position="846"/>
    </location>
</feature>
<feature type="compositionally biased region" description="Low complexity" evidence="3">
    <location>
        <begin position="189"/>
        <end position="217"/>
    </location>
</feature>
<dbReference type="Gene3D" id="2.120.10.80">
    <property type="entry name" value="Kelch-type beta propeller"/>
    <property type="match status" value="2"/>
</dbReference>
<evidence type="ECO:0000259" key="5">
    <source>
        <dbReference type="PROSITE" id="PS50212"/>
    </source>
</evidence>
<evidence type="ECO:0000256" key="2">
    <source>
        <dbReference type="PROSITE-ProRule" id="PRU00168"/>
    </source>
</evidence>
<dbReference type="GO" id="GO:0005085">
    <property type="term" value="F:guanyl-nucleotide exchange factor activity"/>
    <property type="evidence" value="ECO:0007669"/>
    <property type="project" value="UniProtKB-KW"/>
</dbReference>
<evidence type="ECO:0000313" key="6">
    <source>
        <dbReference type="EMBL" id="EFA81016.1"/>
    </source>
</evidence>
<dbReference type="OMA" id="DKCPWDF"/>
<dbReference type="InterPro" id="IPR023578">
    <property type="entry name" value="Ras_GEF_dom_sf"/>
</dbReference>
<gene>
    <name evidence="6" type="primary">gefF</name>
    <name evidence="6" type="ORF">PPL_05851</name>
</gene>
<keyword evidence="1 2" id="KW-0344">Guanine-nucleotide releasing factor</keyword>
<dbReference type="InterPro" id="IPR008937">
    <property type="entry name" value="Ras-like_GEF"/>
</dbReference>
<feature type="domain" description="Ras-GEF" evidence="4">
    <location>
        <begin position="881"/>
        <end position="1107"/>
    </location>
</feature>
<feature type="compositionally biased region" description="Low complexity" evidence="3">
    <location>
        <begin position="41"/>
        <end position="159"/>
    </location>
</feature>
<dbReference type="STRING" id="670386.D3BBI3"/>
<dbReference type="PROSITE" id="PS50009">
    <property type="entry name" value="RASGEF_CAT"/>
    <property type="match status" value="1"/>
</dbReference>
<accession>D3BBI3</accession>
<dbReference type="InterPro" id="IPR006652">
    <property type="entry name" value="Kelch_1"/>
</dbReference>
<organism evidence="6 7">
    <name type="scientific">Heterostelium pallidum (strain ATCC 26659 / Pp 5 / PN500)</name>
    <name type="common">Cellular slime mold</name>
    <name type="synonym">Polysphondylium pallidum</name>
    <dbReference type="NCBI Taxonomy" id="670386"/>
    <lineage>
        <taxon>Eukaryota</taxon>
        <taxon>Amoebozoa</taxon>
        <taxon>Evosea</taxon>
        <taxon>Eumycetozoa</taxon>
        <taxon>Dictyostelia</taxon>
        <taxon>Acytosteliales</taxon>
        <taxon>Acytosteliaceae</taxon>
        <taxon>Heterostelium</taxon>
    </lineage>
</organism>
<comment type="caution">
    <text evidence="6">The sequence shown here is derived from an EMBL/GenBank/DDBJ whole genome shotgun (WGS) entry which is preliminary data.</text>
</comment>
<dbReference type="Pfam" id="PF00618">
    <property type="entry name" value="RasGEF_N"/>
    <property type="match status" value="1"/>
</dbReference>
<feature type="compositionally biased region" description="Low complexity" evidence="3">
    <location>
        <begin position="7"/>
        <end position="32"/>
    </location>
</feature>
<reference evidence="6 7" key="1">
    <citation type="journal article" date="2011" name="Genome Res.">
        <title>Phylogeny-wide analysis of social amoeba genomes highlights ancient origins for complex intercellular communication.</title>
        <authorList>
            <person name="Heidel A.J."/>
            <person name="Lawal H.M."/>
            <person name="Felder M."/>
            <person name="Schilde C."/>
            <person name="Helps N.R."/>
            <person name="Tunggal B."/>
            <person name="Rivero F."/>
            <person name="John U."/>
            <person name="Schleicher M."/>
            <person name="Eichinger L."/>
            <person name="Platzer M."/>
            <person name="Noegel A.A."/>
            <person name="Schaap P."/>
            <person name="Gloeckner G."/>
        </authorList>
    </citation>
    <scope>NUCLEOTIDE SEQUENCE [LARGE SCALE GENOMIC DNA]</scope>
    <source>
        <strain evidence="7">ATCC 26659 / Pp 5 / PN500</strain>
    </source>
</reference>
<sequence>MSNFLGKSTTPASSKSSSSLLSKVPAAPSPIVKLPPPPSSPTFNLSTSNTSNSSAAAAASSHSPSSSSSPGSHQGNVSPSPSFTNNNNNNINNNNNVSSSSSTSSNNLQNNNNNSPVLNGSGGNHPNTTTSTSTTGSGNNRPNLTNSNSNSFSSNIGNSKVDEMKRSQLTSSAGFKPTYRSSTTLAQLTSQSIPSNSDNSPPSSLFSSSSSPTNDSLIYHDNDQHYDANTKFGNYIVDLKVTSSNEQARSGHSCSYYDDTMFIYGGLTSDSTPTNDFYSFNFSTKSWSSLNSGPTPRSYHTSVIYNNSMYVFGGDGGNSGLKNDFTYTQLWSELFTEGQRPSARFGHSAVVDGNQMLVFGGVAGSQLSNDVYSLNLETKSWTLVVPASAGPVPSARSFHTATLHKGVMYVIGGQDSTTNALDDIHFFTIATNTWRPLVIAADPNSGNSISSTFTSRSHHAAALLQDSIIVTGGNTARAIQPTLDIFELDLFQKRWFRIQTNNHGQHRSSHSLIIKSNSLYIWGGCSDSTLDYLSFGKDDFEDINQEDDVELNRIQNIPKALWESTLMKKHPEILEYRERTQLLTGVKSYGRTLAQPSFTENKNAISHQFVLQLIMEYLERHTAYHKSIKAIEEEARVLHAPTDTSEARLVTLLRLVKPRLKAKNVLDPELSIYKTTEQFDEEVQVVDNLYRRIETEEDVNIWDDVDPRNIRKNEAGSSFSIKAGTLNKLVQHLSLGENNAFVKSFLYTHQSFTTSENLLKKLIQRYNGPVQTNVDQPRVKQDVIEQNRKKVADVIKYWIDKCPWDFKSGPSADKLVASLNNFIDGPLTRDGNRAVANLRRALVQVRTNETGQQVYSTSSNPPEPKVPKNIFSPQLTLAHIDDLEIARQLTLIEYKLFRNIPPPEFLVKVTPYGDFQYSAATSPNLIAYLNRSSDVSKWVAHTILSLDQKKARVKMIEKYFKIMESLRSLNNFQTLYSIYQGLQHPYVQTVPDLFTLRSKELLMEYDSLFSKNDSFKTYRDTLQKSVSPCIPLIYVVQEDISFIETQQPPLMGLLINFVKRQNLFNIVSKVEAYQQTYYNLQPVHQISTFVNKLPKVSETELLELSKKKTNDI</sequence>
<evidence type="ECO:0000313" key="7">
    <source>
        <dbReference type="Proteomes" id="UP000001396"/>
    </source>
</evidence>
<dbReference type="SMART" id="SM00229">
    <property type="entry name" value="RasGEFN"/>
    <property type="match status" value="1"/>
</dbReference>
<dbReference type="AlphaFoldDB" id="D3BBI3"/>
<dbReference type="Gene3D" id="1.10.840.10">
    <property type="entry name" value="Ras guanine-nucleotide exchange factors catalytic domain"/>
    <property type="match status" value="1"/>
</dbReference>
<dbReference type="Gene3D" id="1.20.870.10">
    <property type="entry name" value="Son of sevenless (SoS) protein Chain: S domain 1"/>
    <property type="match status" value="1"/>
</dbReference>
<dbReference type="InterPro" id="IPR000651">
    <property type="entry name" value="Ras-like_Gua-exchang_fac_N"/>
</dbReference>
<name>D3BBI3_HETP5</name>
<dbReference type="InterPro" id="IPR015915">
    <property type="entry name" value="Kelch-typ_b-propeller"/>
</dbReference>
<dbReference type="Pfam" id="PF00617">
    <property type="entry name" value="RasGEF"/>
    <property type="match status" value="1"/>
</dbReference>
<dbReference type="GO" id="GO:0007265">
    <property type="term" value="P:Ras protein signal transduction"/>
    <property type="evidence" value="ECO:0007669"/>
    <property type="project" value="TreeGrafter"/>
</dbReference>
<dbReference type="RefSeq" id="XP_020433134.1">
    <property type="nucleotide sequence ID" value="XM_020576722.1"/>
</dbReference>
<dbReference type="FunCoup" id="D3BBI3">
    <property type="interactions" value="72"/>
</dbReference>
<dbReference type="SMART" id="SM00147">
    <property type="entry name" value="RasGEF"/>
    <property type="match status" value="1"/>
</dbReference>
<dbReference type="InParanoid" id="D3BBI3"/>
<dbReference type="GeneID" id="31361335"/>
<dbReference type="SUPFAM" id="SSF48366">
    <property type="entry name" value="Ras GEF"/>
    <property type="match status" value="1"/>
</dbReference>
<dbReference type="Proteomes" id="UP000001396">
    <property type="component" value="Unassembled WGS sequence"/>
</dbReference>
<dbReference type="InterPro" id="IPR011043">
    <property type="entry name" value="Gal_Oxase/kelch_b-propeller"/>
</dbReference>
<dbReference type="SUPFAM" id="SSF50965">
    <property type="entry name" value="Galactose oxidase, central domain"/>
    <property type="match status" value="2"/>
</dbReference>
<dbReference type="CDD" id="cd06224">
    <property type="entry name" value="REM"/>
    <property type="match status" value="1"/>
</dbReference>
<proteinExistence type="predicted"/>
<dbReference type="SMART" id="SM00612">
    <property type="entry name" value="Kelch"/>
    <property type="match status" value="3"/>
</dbReference>
<evidence type="ECO:0000259" key="4">
    <source>
        <dbReference type="PROSITE" id="PS50009"/>
    </source>
</evidence>
<dbReference type="EMBL" id="ADBJ01000026">
    <property type="protein sequence ID" value="EFA81016.1"/>
    <property type="molecule type" value="Genomic_DNA"/>
</dbReference>
<dbReference type="Pfam" id="PF24681">
    <property type="entry name" value="Kelch_KLHDC2_KLHL20_DRC7"/>
    <property type="match status" value="2"/>
</dbReference>
<evidence type="ECO:0000256" key="1">
    <source>
        <dbReference type="ARBA" id="ARBA00022658"/>
    </source>
</evidence>
<feature type="region of interest" description="Disordered" evidence="3">
    <location>
        <begin position="1"/>
        <end position="160"/>
    </location>
</feature>
<dbReference type="GO" id="GO:0005886">
    <property type="term" value="C:plasma membrane"/>
    <property type="evidence" value="ECO:0007669"/>
    <property type="project" value="TreeGrafter"/>
</dbReference>
<keyword evidence="7" id="KW-1185">Reference proteome</keyword>
<protein>
    <submittedName>
        <fullName evidence="6">Ras guanine nucleotide exchange factor</fullName>
    </submittedName>
</protein>
<dbReference type="PANTHER" id="PTHR23113:SF170">
    <property type="entry name" value="RAS GUANINE NUCLEOTIDE EXCHANGE FACTOR F"/>
    <property type="match status" value="1"/>
</dbReference>
<feature type="region of interest" description="Disordered" evidence="3">
    <location>
        <begin position="189"/>
        <end position="221"/>
    </location>
</feature>